<name>A0A4Z1NXB0_9PEZI</name>
<keyword evidence="2" id="KW-0732">Signal</keyword>
<sequence>MQVIVLHLGSLLETGVGQTGQAKTPQVSKMPDSSQGTYECGKSAISPPPVRRRWLTRLPQSALPSLVSRSQCARLVLCDQKPSGRFPAWGRKPDREDTVTLSTGADSFYDVKGSPDLSHLDLLCTMETTQHDSGPRRAMPKMAFDYAQYIPRSCTVVLTQDGHLDSESRPAALLEAA</sequence>
<proteinExistence type="predicted"/>
<evidence type="ECO:0000256" key="2">
    <source>
        <dbReference type="SAM" id="SignalP"/>
    </source>
</evidence>
<dbReference type="EMBL" id="SNSC02000019">
    <property type="protein sequence ID" value="TID16074.1"/>
    <property type="molecule type" value="Genomic_DNA"/>
</dbReference>
<accession>A0A4Z1NXB0</accession>
<gene>
    <name evidence="3" type="ORF">E6O75_ATG09132</name>
</gene>
<feature type="signal peptide" evidence="2">
    <location>
        <begin position="1"/>
        <end position="17"/>
    </location>
</feature>
<reference evidence="3 4" key="1">
    <citation type="submission" date="2019-04" db="EMBL/GenBank/DDBJ databases">
        <title>High contiguity whole genome sequence and gene annotation resource for two Venturia nashicola isolates.</title>
        <authorList>
            <person name="Prokchorchik M."/>
            <person name="Won K."/>
            <person name="Lee Y."/>
            <person name="Choi E.D."/>
            <person name="Segonzac C."/>
            <person name="Sohn K.H."/>
        </authorList>
    </citation>
    <scope>NUCLEOTIDE SEQUENCE [LARGE SCALE GENOMIC DNA]</scope>
    <source>
        <strain evidence="3 4">PRI2</strain>
    </source>
</reference>
<evidence type="ECO:0000313" key="4">
    <source>
        <dbReference type="Proteomes" id="UP000298493"/>
    </source>
</evidence>
<evidence type="ECO:0000313" key="3">
    <source>
        <dbReference type="EMBL" id="TID16074.1"/>
    </source>
</evidence>
<feature type="region of interest" description="Disordered" evidence="1">
    <location>
        <begin position="17"/>
        <end position="45"/>
    </location>
</feature>
<feature type="chain" id="PRO_5021416239" evidence="2">
    <location>
        <begin position="18"/>
        <end position="177"/>
    </location>
</feature>
<comment type="caution">
    <text evidence="3">The sequence shown here is derived from an EMBL/GenBank/DDBJ whole genome shotgun (WGS) entry which is preliminary data.</text>
</comment>
<dbReference type="Proteomes" id="UP000298493">
    <property type="component" value="Unassembled WGS sequence"/>
</dbReference>
<keyword evidence="4" id="KW-1185">Reference proteome</keyword>
<organism evidence="3 4">
    <name type="scientific">Venturia nashicola</name>
    <dbReference type="NCBI Taxonomy" id="86259"/>
    <lineage>
        <taxon>Eukaryota</taxon>
        <taxon>Fungi</taxon>
        <taxon>Dikarya</taxon>
        <taxon>Ascomycota</taxon>
        <taxon>Pezizomycotina</taxon>
        <taxon>Dothideomycetes</taxon>
        <taxon>Pleosporomycetidae</taxon>
        <taxon>Venturiales</taxon>
        <taxon>Venturiaceae</taxon>
        <taxon>Venturia</taxon>
    </lineage>
</organism>
<feature type="compositionally biased region" description="Polar residues" evidence="1">
    <location>
        <begin position="19"/>
        <end position="37"/>
    </location>
</feature>
<dbReference type="AlphaFoldDB" id="A0A4Z1NXB0"/>
<protein>
    <submittedName>
        <fullName evidence="3">Uncharacterized protein</fullName>
    </submittedName>
</protein>
<evidence type="ECO:0000256" key="1">
    <source>
        <dbReference type="SAM" id="MobiDB-lite"/>
    </source>
</evidence>